<proteinExistence type="predicted"/>
<name>A0A0E9UTG2_ANGAN</name>
<accession>A0A0E9UTG2</accession>
<organism evidence="1">
    <name type="scientific">Anguilla anguilla</name>
    <name type="common">European freshwater eel</name>
    <name type="synonym">Muraena anguilla</name>
    <dbReference type="NCBI Taxonomy" id="7936"/>
    <lineage>
        <taxon>Eukaryota</taxon>
        <taxon>Metazoa</taxon>
        <taxon>Chordata</taxon>
        <taxon>Craniata</taxon>
        <taxon>Vertebrata</taxon>
        <taxon>Euteleostomi</taxon>
        <taxon>Actinopterygii</taxon>
        <taxon>Neopterygii</taxon>
        <taxon>Teleostei</taxon>
        <taxon>Anguilliformes</taxon>
        <taxon>Anguillidae</taxon>
        <taxon>Anguilla</taxon>
    </lineage>
</organism>
<protein>
    <submittedName>
        <fullName evidence="1">Uncharacterized protein</fullName>
    </submittedName>
</protein>
<dbReference type="AlphaFoldDB" id="A0A0E9UTG2"/>
<sequence length="31" mass="3562">MCLSLNLFSQYRRTSDVFPTQPSPSNTTLKE</sequence>
<reference evidence="1" key="2">
    <citation type="journal article" date="2015" name="Fish Shellfish Immunol.">
        <title>Early steps in the European eel (Anguilla anguilla)-Vibrio vulnificus interaction in the gills: Role of the RtxA13 toxin.</title>
        <authorList>
            <person name="Callol A."/>
            <person name="Pajuelo D."/>
            <person name="Ebbesson L."/>
            <person name="Teles M."/>
            <person name="MacKenzie S."/>
            <person name="Amaro C."/>
        </authorList>
    </citation>
    <scope>NUCLEOTIDE SEQUENCE</scope>
</reference>
<dbReference type="EMBL" id="GBXM01039465">
    <property type="protein sequence ID" value="JAH69112.1"/>
    <property type="molecule type" value="Transcribed_RNA"/>
</dbReference>
<reference evidence="1" key="1">
    <citation type="submission" date="2014-11" db="EMBL/GenBank/DDBJ databases">
        <authorList>
            <person name="Amaro Gonzalez C."/>
        </authorList>
    </citation>
    <scope>NUCLEOTIDE SEQUENCE</scope>
</reference>
<evidence type="ECO:0000313" key="1">
    <source>
        <dbReference type="EMBL" id="JAH69112.1"/>
    </source>
</evidence>